<protein>
    <submittedName>
        <fullName evidence="1">Uncharacterized protein</fullName>
    </submittedName>
</protein>
<gene>
    <name evidence="3" type="ORF">MM171B01072_0014</name>
    <name evidence="1" type="ORF">MM415A01300_0010</name>
    <name evidence="2" type="ORF">MM415B04479_0003</name>
</gene>
<dbReference type="EMBL" id="MT142284">
    <property type="protein sequence ID" value="QJA77465.1"/>
    <property type="molecule type" value="Genomic_DNA"/>
</dbReference>
<dbReference type="EMBL" id="MT143095">
    <property type="protein sequence ID" value="QJA92771.1"/>
    <property type="molecule type" value="Genomic_DNA"/>
</dbReference>
<sequence length="56" mass="6206">MKRGRPKAAVKKVTISTTVDPTVAKKLSNLAQKNHRSMSGQISKILEDWIVKVTSE</sequence>
<accession>A0A6M3K6V7</accession>
<evidence type="ECO:0000313" key="1">
    <source>
        <dbReference type="EMBL" id="QJA77465.1"/>
    </source>
</evidence>
<evidence type="ECO:0000313" key="3">
    <source>
        <dbReference type="EMBL" id="QJB02771.1"/>
    </source>
</evidence>
<proteinExistence type="predicted"/>
<dbReference type="AlphaFoldDB" id="A0A6M3K6V7"/>
<dbReference type="EMBL" id="MT143806">
    <property type="protein sequence ID" value="QJB02771.1"/>
    <property type="molecule type" value="Genomic_DNA"/>
</dbReference>
<name>A0A6M3K6V7_9ZZZZ</name>
<reference evidence="1" key="1">
    <citation type="submission" date="2020-03" db="EMBL/GenBank/DDBJ databases">
        <title>The deep terrestrial virosphere.</title>
        <authorList>
            <person name="Holmfeldt K."/>
            <person name="Nilsson E."/>
            <person name="Simone D."/>
            <person name="Lopez-Fernandez M."/>
            <person name="Wu X."/>
            <person name="de Brujin I."/>
            <person name="Lundin D."/>
            <person name="Andersson A."/>
            <person name="Bertilsson S."/>
            <person name="Dopson M."/>
        </authorList>
    </citation>
    <scope>NUCLEOTIDE SEQUENCE</scope>
    <source>
        <strain evidence="3">MM171B01072</strain>
        <strain evidence="1">MM415A01300</strain>
        <strain evidence="2">MM415B04479</strain>
    </source>
</reference>
<organism evidence="1">
    <name type="scientific">viral metagenome</name>
    <dbReference type="NCBI Taxonomy" id="1070528"/>
    <lineage>
        <taxon>unclassified sequences</taxon>
        <taxon>metagenomes</taxon>
        <taxon>organismal metagenomes</taxon>
    </lineage>
</organism>
<evidence type="ECO:0000313" key="2">
    <source>
        <dbReference type="EMBL" id="QJA92771.1"/>
    </source>
</evidence>